<keyword evidence="1" id="KW-0472">Membrane</keyword>
<dbReference type="EMBL" id="MU805962">
    <property type="protein sequence ID" value="KAJ3844031.1"/>
    <property type="molecule type" value="Genomic_DNA"/>
</dbReference>
<evidence type="ECO:0000313" key="3">
    <source>
        <dbReference type="Proteomes" id="UP001163846"/>
    </source>
</evidence>
<gene>
    <name evidence="2" type="ORF">F5878DRAFT_656237</name>
</gene>
<organism evidence="2 3">
    <name type="scientific">Lentinula raphanica</name>
    <dbReference type="NCBI Taxonomy" id="153919"/>
    <lineage>
        <taxon>Eukaryota</taxon>
        <taxon>Fungi</taxon>
        <taxon>Dikarya</taxon>
        <taxon>Basidiomycota</taxon>
        <taxon>Agaricomycotina</taxon>
        <taxon>Agaricomycetes</taxon>
        <taxon>Agaricomycetidae</taxon>
        <taxon>Agaricales</taxon>
        <taxon>Marasmiineae</taxon>
        <taxon>Omphalotaceae</taxon>
        <taxon>Lentinula</taxon>
    </lineage>
</organism>
<keyword evidence="1" id="KW-1133">Transmembrane helix</keyword>
<dbReference type="AlphaFoldDB" id="A0AA38PJU6"/>
<evidence type="ECO:0000256" key="1">
    <source>
        <dbReference type="SAM" id="Phobius"/>
    </source>
</evidence>
<comment type="caution">
    <text evidence="2">The sequence shown here is derived from an EMBL/GenBank/DDBJ whole genome shotgun (WGS) entry which is preliminary data.</text>
</comment>
<name>A0AA38PJU6_9AGAR</name>
<feature type="transmembrane region" description="Helical" evidence="1">
    <location>
        <begin position="78"/>
        <end position="99"/>
    </location>
</feature>
<accession>A0AA38PJU6</accession>
<proteinExistence type="predicted"/>
<reference evidence="2" key="1">
    <citation type="submission" date="2022-08" db="EMBL/GenBank/DDBJ databases">
        <authorList>
            <consortium name="DOE Joint Genome Institute"/>
            <person name="Min B."/>
            <person name="Riley R."/>
            <person name="Sierra-Patev S."/>
            <person name="Naranjo-Ortiz M."/>
            <person name="Looney B."/>
            <person name="Konkel Z."/>
            <person name="Slot J.C."/>
            <person name="Sakamoto Y."/>
            <person name="Steenwyk J.L."/>
            <person name="Rokas A."/>
            <person name="Carro J."/>
            <person name="Camarero S."/>
            <person name="Ferreira P."/>
            <person name="Molpeceres G."/>
            <person name="Ruiz-Duenas F.J."/>
            <person name="Serrano A."/>
            <person name="Henrissat B."/>
            <person name="Drula E."/>
            <person name="Hughes K.W."/>
            <person name="Mata J.L."/>
            <person name="Ishikawa N.K."/>
            <person name="Vargas-Isla R."/>
            <person name="Ushijima S."/>
            <person name="Smith C.A."/>
            <person name="Ahrendt S."/>
            <person name="Andreopoulos W."/>
            <person name="He G."/>
            <person name="Labutti K."/>
            <person name="Lipzen A."/>
            <person name="Ng V."/>
            <person name="Sandor L."/>
            <person name="Barry K."/>
            <person name="Martinez A.T."/>
            <person name="Xiao Y."/>
            <person name="Gibbons J.G."/>
            <person name="Terashima K."/>
            <person name="Hibbett D.S."/>
            <person name="Grigoriev I.V."/>
        </authorList>
    </citation>
    <scope>NUCLEOTIDE SEQUENCE</scope>
    <source>
        <strain evidence="2">TFB9207</strain>
    </source>
</reference>
<sequence length="112" mass="12391">MMGTRPIFPDVLRALSRIRRRHPSSLSSVEFGGDTHRLYAPFVSFLRSLRLLPPLPSSLSSVEFGGDTHRLFPPSNSAATLIVSTLPLSLSFALFISFLHSLRLFPPLSLIS</sequence>
<keyword evidence="1" id="KW-0812">Transmembrane</keyword>
<evidence type="ECO:0000313" key="2">
    <source>
        <dbReference type="EMBL" id="KAJ3844031.1"/>
    </source>
</evidence>
<dbReference type="Proteomes" id="UP001163846">
    <property type="component" value="Unassembled WGS sequence"/>
</dbReference>
<protein>
    <submittedName>
        <fullName evidence="2">Uncharacterized protein</fullName>
    </submittedName>
</protein>
<keyword evidence="3" id="KW-1185">Reference proteome</keyword>